<accession>Q0RAT8</accession>
<evidence type="ECO:0000313" key="3">
    <source>
        <dbReference type="Proteomes" id="UP000000657"/>
    </source>
</evidence>
<organism evidence="2 3">
    <name type="scientific">Frankia alni (strain DSM 45986 / CECT 9034 / ACN14a)</name>
    <dbReference type="NCBI Taxonomy" id="326424"/>
    <lineage>
        <taxon>Bacteria</taxon>
        <taxon>Bacillati</taxon>
        <taxon>Actinomycetota</taxon>
        <taxon>Actinomycetes</taxon>
        <taxon>Frankiales</taxon>
        <taxon>Frankiaceae</taxon>
        <taxon>Frankia</taxon>
    </lineage>
</organism>
<gene>
    <name evidence="2" type="ordered locus">FRAAL6829</name>
</gene>
<feature type="transmembrane region" description="Helical" evidence="1">
    <location>
        <begin position="12"/>
        <end position="34"/>
    </location>
</feature>
<sequence>MPAQEQGGSLPPLWITSTLPIGGHGLGLWITFALPSEGL</sequence>
<dbReference type="KEGG" id="fal:FRAAL6829"/>
<dbReference type="HOGENOM" id="CLU_3310170_0_0_11"/>
<dbReference type="EMBL" id="CT573213">
    <property type="protein sequence ID" value="CAJ65452.1"/>
    <property type="molecule type" value="Genomic_DNA"/>
</dbReference>
<reference evidence="2 3" key="1">
    <citation type="journal article" date="2007" name="Genome Res.">
        <title>Genome characteristics of facultatively symbiotic Frankia sp. strains reflect host range and host plant biogeography.</title>
        <authorList>
            <person name="Normand P."/>
            <person name="Lapierre P."/>
            <person name="Tisa L.S."/>
            <person name="Gogarten J.P."/>
            <person name="Alloisio N."/>
            <person name="Bagnarol E."/>
            <person name="Bassi C.A."/>
            <person name="Berry A.M."/>
            <person name="Bickhart D.M."/>
            <person name="Choisne N."/>
            <person name="Couloux A."/>
            <person name="Cournoyer B."/>
            <person name="Cruveiller S."/>
            <person name="Daubin V."/>
            <person name="Demange N."/>
            <person name="Francino M.P."/>
            <person name="Goltsman E."/>
            <person name="Huang Y."/>
            <person name="Kopp O.R."/>
            <person name="Labarre L."/>
            <person name="Lapidus A."/>
            <person name="Lavire C."/>
            <person name="Marechal J."/>
            <person name="Martinez M."/>
            <person name="Mastronunzio J.E."/>
            <person name="Mullin B.C."/>
            <person name="Niemann J."/>
            <person name="Pujic P."/>
            <person name="Rawnsley T."/>
            <person name="Rouy Z."/>
            <person name="Schenowitz C."/>
            <person name="Sellstedt A."/>
            <person name="Tavares F."/>
            <person name="Tomkins J.P."/>
            <person name="Vallenet D."/>
            <person name="Valverde C."/>
            <person name="Wall L.G."/>
            <person name="Wang Y."/>
            <person name="Medigue C."/>
            <person name="Benson D.R."/>
        </authorList>
    </citation>
    <scope>NUCLEOTIDE SEQUENCE [LARGE SCALE GENOMIC DNA]</scope>
    <source>
        <strain evidence="3">DSM 45986 / CECT 9034 / ACN14a</strain>
    </source>
</reference>
<protein>
    <submittedName>
        <fullName evidence="2">Uncharacterized protein</fullName>
    </submittedName>
</protein>
<keyword evidence="1" id="KW-0812">Transmembrane</keyword>
<dbReference type="Proteomes" id="UP000000657">
    <property type="component" value="Chromosome"/>
</dbReference>
<proteinExistence type="predicted"/>
<keyword evidence="1" id="KW-0472">Membrane</keyword>
<keyword evidence="1" id="KW-1133">Transmembrane helix</keyword>
<dbReference type="AlphaFoldDB" id="Q0RAT8"/>
<evidence type="ECO:0000313" key="2">
    <source>
        <dbReference type="EMBL" id="CAJ65452.1"/>
    </source>
</evidence>
<evidence type="ECO:0000256" key="1">
    <source>
        <dbReference type="SAM" id="Phobius"/>
    </source>
</evidence>
<name>Q0RAT8_FRAAA</name>
<keyword evidence="3" id="KW-1185">Reference proteome</keyword>